<evidence type="ECO:0000313" key="4">
    <source>
        <dbReference type="EMBL" id="MPC30586.1"/>
    </source>
</evidence>
<feature type="repeat" description="TPR" evidence="3">
    <location>
        <begin position="92"/>
        <end position="125"/>
    </location>
</feature>
<dbReference type="GO" id="GO:0035269">
    <property type="term" value="P:protein O-linked glycosylation via mannose"/>
    <property type="evidence" value="ECO:0007669"/>
    <property type="project" value="TreeGrafter"/>
</dbReference>
<dbReference type="InterPro" id="IPR052346">
    <property type="entry name" value="O-mannosyl-transferase_TMTC"/>
</dbReference>
<evidence type="ECO:0000256" key="1">
    <source>
        <dbReference type="ARBA" id="ARBA00022737"/>
    </source>
</evidence>
<keyword evidence="4" id="KW-0812">Transmembrane</keyword>
<evidence type="ECO:0000256" key="2">
    <source>
        <dbReference type="ARBA" id="ARBA00022803"/>
    </source>
</evidence>
<dbReference type="PROSITE" id="PS50293">
    <property type="entry name" value="TPR_REGION"/>
    <property type="match status" value="1"/>
</dbReference>
<dbReference type="EMBL" id="VSRR010002281">
    <property type="protein sequence ID" value="MPC30586.1"/>
    <property type="molecule type" value="Genomic_DNA"/>
</dbReference>
<dbReference type="PANTHER" id="PTHR44227">
    <property type="match status" value="1"/>
</dbReference>
<keyword evidence="5" id="KW-1185">Reference proteome</keyword>
<dbReference type="GO" id="GO:0005783">
    <property type="term" value="C:endoplasmic reticulum"/>
    <property type="evidence" value="ECO:0007669"/>
    <property type="project" value="TreeGrafter"/>
</dbReference>
<organism evidence="4 5">
    <name type="scientific">Portunus trituberculatus</name>
    <name type="common">Swimming crab</name>
    <name type="synonym">Neptunus trituberculatus</name>
    <dbReference type="NCBI Taxonomy" id="210409"/>
    <lineage>
        <taxon>Eukaryota</taxon>
        <taxon>Metazoa</taxon>
        <taxon>Ecdysozoa</taxon>
        <taxon>Arthropoda</taxon>
        <taxon>Crustacea</taxon>
        <taxon>Multicrustacea</taxon>
        <taxon>Malacostraca</taxon>
        <taxon>Eumalacostraca</taxon>
        <taxon>Eucarida</taxon>
        <taxon>Decapoda</taxon>
        <taxon>Pleocyemata</taxon>
        <taxon>Brachyura</taxon>
        <taxon>Eubrachyura</taxon>
        <taxon>Portunoidea</taxon>
        <taxon>Portunidae</taxon>
        <taxon>Portuninae</taxon>
        <taxon>Portunus</taxon>
    </lineage>
</organism>
<reference evidence="4 5" key="1">
    <citation type="submission" date="2019-05" db="EMBL/GenBank/DDBJ databases">
        <title>Another draft genome of Portunus trituberculatus and its Hox gene families provides insights of decapod evolution.</title>
        <authorList>
            <person name="Jeong J.-H."/>
            <person name="Song I."/>
            <person name="Kim S."/>
            <person name="Choi T."/>
            <person name="Kim D."/>
            <person name="Ryu S."/>
            <person name="Kim W."/>
        </authorList>
    </citation>
    <scope>NUCLEOTIDE SEQUENCE [LARGE SCALE GENOMIC DNA]</scope>
    <source>
        <tissue evidence="4">Muscle</tissue>
    </source>
</reference>
<dbReference type="PANTHER" id="PTHR44227:SF3">
    <property type="entry name" value="PROTEIN O-MANNOSYL-TRANSFERASE TMTC4"/>
    <property type="match status" value="1"/>
</dbReference>
<evidence type="ECO:0000313" key="5">
    <source>
        <dbReference type="Proteomes" id="UP000324222"/>
    </source>
</evidence>
<protein>
    <submittedName>
        <fullName evidence="4">Transmembrane and TPR repeat-containing protein 4</fullName>
    </submittedName>
</protein>
<keyword evidence="4" id="KW-0472">Membrane</keyword>
<accession>A0A5B7EBN1</accession>
<dbReference type="GO" id="GO:0000030">
    <property type="term" value="F:mannosyltransferase activity"/>
    <property type="evidence" value="ECO:0007669"/>
    <property type="project" value="TreeGrafter"/>
</dbReference>
<dbReference type="GO" id="GO:0030968">
    <property type="term" value="P:endoplasmic reticulum unfolded protein response"/>
    <property type="evidence" value="ECO:0007669"/>
    <property type="project" value="TreeGrafter"/>
</dbReference>
<dbReference type="SUPFAM" id="SSF48452">
    <property type="entry name" value="TPR-like"/>
    <property type="match status" value="1"/>
</dbReference>
<dbReference type="Pfam" id="PF13414">
    <property type="entry name" value="TPR_11"/>
    <property type="match status" value="1"/>
</dbReference>
<dbReference type="OrthoDB" id="6351874at2759"/>
<proteinExistence type="predicted"/>
<keyword evidence="2 3" id="KW-0802">TPR repeat</keyword>
<dbReference type="InterPro" id="IPR011990">
    <property type="entry name" value="TPR-like_helical_dom_sf"/>
</dbReference>
<name>A0A5B7EBN1_PORTR</name>
<dbReference type="Proteomes" id="UP000324222">
    <property type="component" value="Unassembled WGS sequence"/>
</dbReference>
<sequence>MSIEKVGGNRKEATLLSVASDSCDSVRKRSTSITLVRQACLLQRVIQAGYLVLVVVFILRCQQRSREWLTEKQLFNSGLDVCPLNAKVQHLLNVHYNIGKVAADAGDVMEAVRRYREALRLNPDYDQAMNNLANILKVCIVFMVACWSPSHPSPLWSELRAHRLIFG</sequence>
<dbReference type="InterPro" id="IPR019734">
    <property type="entry name" value="TPR_rpt"/>
</dbReference>
<keyword evidence="1" id="KW-0677">Repeat</keyword>
<dbReference type="AlphaFoldDB" id="A0A5B7EBN1"/>
<evidence type="ECO:0000256" key="3">
    <source>
        <dbReference type="PROSITE-ProRule" id="PRU00339"/>
    </source>
</evidence>
<dbReference type="PROSITE" id="PS50005">
    <property type="entry name" value="TPR"/>
    <property type="match status" value="1"/>
</dbReference>
<gene>
    <name evidence="4" type="primary">TMTC4_0</name>
    <name evidence="4" type="ORF">E2C01_023853</name>
</gene>
<dbReference type="Gene3D" id="1.25.40.10">
    <property type="entry name" value="Tetratricopeptide repeat domain"/>
    <property type="match status" value="1"/>
</dbReference>
<comment type="caution">
    <text evidence="4">The sequence shown here is derived from an EMBL/GenBank/DDBJ whole genome shotgun (WGS) entry which is preliminary data.</text>
</comment>